<dbReference type="RefSeq" id="WP_183310746.1">
    <property type="nucleotide sequence ID" value="NZ_JACIEW010000003.1"/>
</dbReference>
<dbReference type="Proteomes" id="UP000547011">
    <property type="component" value="Unassembled WGS sequence"/>
</dbReference>
<reference evidence="2 3" key="1">
    <citation type="submission" date="2020-08" db="EMBL/GenBank/DDBJ databases">
        <title>Genomic Encyclopedia of Type Strains, Phase IV (KMG-IV): sequencing the most valuable type-strain genomes for metagenomic binning, comparative biology and taxonomic classification.</title>
        <authorList>
            <person name="Goeker M."/>
        </authorList>
    </citation>
    <scope>NUCLEOTIDE SEQUENCE [LARGE SCALE GENOMIC DNA]</scope>
    <source>
        <strain evidence="2 3">DSM 23447</strain>
    </source>
</reference>
<evidence type="ECO:0000259" key="1">
    <source>
        <dbReference type="Pfam" id="PF13649"/>
    </source>
</evidence>
<dbReference type="EMBL" id="JACIEW010000003">
    <property type="protein sequence ID" value="MBB4052019.1"/>
    <property type="molecule type" value="Genomic_DNA"/>
</dbReference>
<name>A0A7W6NBS8_9HYPH</name>
<gene>
    <name evidence="2" type="ORF">GGR20_001661</name>
</gene>
<accession>A0A7W6NBS8</accession>
<dbReference type="InterPro" id="IPR041698">
    <property type="entry name" value="Methyltransf_25"/>
</dbReference>
<dbReference type="GO" id="GO:0032259">
    <property type="term" value="P:methylation"/>
    <property type="evidence" value="ECO:0007669"/>
    <property type="project" value="UniProtKB-KW"/>
</dbReference>
<dbReference type="SUPFAM" id="SSF53335">
    <property type="entry name" value="S-adenosyl-L-methionine-dependent methyltransferases"/>
    <property type="match status" value="1"/>
</dbReference>
<keyword evidence="3" id="KW-1185">Reference proteome</keyword>
<dbReference type="Pfam" id="PF13649">
    <property type="entry name" value="Methyltransf_25"/>
    <property type="match status" value="1"/>
</dbReference>
<proteinExistence type="predicted"/>
<organism evidence="2 3">
    <name type="scientific">Devosia subaequoris</name>
    <dbReference type="NCBI Taxonomy" id="395930"/>
    <lineage>
        <taxon>Bacteria</taxon>
        <taxon>Pseudomonadati</taxon>
        <taxon>Pseudomonadota</taxon>
        <taxon>Alphaproteobacteria</taxon>
        <taxon>Hyphomicrobiales</taxon>
        <taxon>Devosiaceae</taxon>
        <taxon>Devosia</taxon>
    </lineage>
</organism>
<protein>
    <submittedName>
        <fullName evidence="2">SAM-dependent methyltransferase</fullName>
    </submittedName>
</protein>
<comment type="caution">
    <text evidence="2">The sequence shown here is derived from an EMBL/GenBank/DDBJ whole genome shotgun (WGS) entry which is preliminary data.</text>
</comment>
<sequence>MAISFWDERYNTDEYIFGEAPNAFLASQRERLAGYSNALAVADGEGRNGVWLAEQGLEVTSVDASPVGLEKARRLADKRGVALTTELADIADYPWPEDQFDVVVGIFFQFAPPAMRDAIFAGMVRTLAPGGLLLVEGYGPKQMQYKTGGPGILEQLYTEELLADRFSALDIIELRSYDAELAEGNRHSGTSALVDLVARKPE</sequence>
<dbReference type="GO" id="GO:0008168">
    <property type="term" value="F:methyltransferase activity"/>
    <property type="evidence" value="ECO:0007669"/>
    <property type="project" value="UniProtKB-KW"/>
</dbReference>
<dbReference type="Gene3D" id="3.40.50.150">
    <property type="entry name" value="Vaccinia Virus protein VP39"/>
    <property type="match status" value="1"/>
</dbReference>
<evidence type="ECO:0000313" key="3">
    <source>
        <dbReference type="Proteomes" id="UP000547011"/>
    </source>
</evidence>
<dbReference type="CDD" id="cd02440">
    <property type="entry name" value="AdoMet_MTases"/>
    <property type="match status" value="1"/>
</dbReference>
<dbReference type="AlphaFoldDB" id="A0A7W6NBS8"/>
<dbReference type="InterPro" id="IPR029063">
    <property type="entry name" value="SAM-dependent_MTases_sf"/>
</dbReference>
<keyword evidence="2" id="KW-0489">Methyltransferase</keyword>
<evidence type="ECO:0000313" key="2">
    <source>
        <dbReference type="EMBL" id="MBB4052019.1"/>
    </source>
</evidence>
<feature type="domain" description="Methyltransferase" evidence="1">
    <location>
        <begin position="39"/>
        <end position="131"/>
    </location>
</feature>
<keyword evidence="2" id="KW-0808">Transferase</keyword>